<feature type="domain" description="Citrate transporter-like" evidence="9">
    <location>
        <begin position="39"/>
        <end position="352"/>
    </location>
</feature>
<accession>A0A934TT93</accession>
<comment type="similarity">
    <text evidence="2">Belongs to the CitM (TC 2.A.11) transporter family.</text>
</comment>
<dbReference type="GO" id="GO:0005886">
    <property type="term" value="C:plasma membrane"/>
    <property type="evidence" value="ECO:0007669"/>
    <property type="project" value="UniProtKB-SubCell"/>
</dbReference>
<comment type="caution">
    <text evidence="10">The sequence shown here is derived from an EMBL/GenBank/DDBJ whole genome shotgun (WGS) entry which is preliminary data.</text>
</comment>
<dbReference type="PANTHER" id="PTHR43302">
    <property type="entry name" value="TRANSPORTER ARSB-RELATED"/>
    <property type="match status" value="1"/>
</dbReference>
<feature type="transmembrane region" description="Helical" evidence="8">
    <location>
        <begin position="6"/>
        <end position="26"/>
    </location>
</feature>
<dbReference type="EMBL" id="JAEPWM010000004">
    <property type="protein sequence ID" value="MBK6007014.1"/>
    <property type="molecule type" value="Genomic_DNA"/>
</dbReference>
<dbReference type="PANTHER" id="PTHR43302:SF5">
    <property type="entry name" value="TRANSPORTER ARSB-RELATED"/>
    <property type="match status" value="1"/>
</dbReference>
<evidence type="ECO:0000259" key="9">
    <source>
        <dbReference type="Pfam" id="PF03600"/>
    </source>
</evidence>
<dbReference type="GO" id="GO:0015105">
    <property type="term" value="F:arsenite transmembrane transporter activity"/>
    <property type="evidence" value="ECO:0007669"/>
    <property type="project" value="InterPro"/>
</dbReference>
<keyword evidence="7 8" id="KW-0472">Membrane</keyword>
<dbReference type="Proteomes" id="UP000630528">
    <property type="component" value="Unassembled WGS sequence"/>
</dbReference>
<reference evidence="10" key="1">
    <citation type="journal article" date="2012" name="J. Microbiol. Biotechnol.">
        <title>Ramlibacter ginsenosidimutans sp. nov., with ginsenoside-converting activity.</title>
        <authorList>
            <person name="Wang L."/>
            <person name="An D.S."/>
            <person name="Kim S.G."/>
            <person name="Jin F.X."/>
            <person name="Kim S.C."/>
            <person name="Lee S.T."/>
            <person name="Im W.T."/>
        </authorList>
    </citation>
    <scope>NUCLEOTIDE SEQUENCE</scope>
    <source>
        <strain evidence="10">KACC 17527</strain>
    </source>
</reference>
<reference evidence="10" key="2">
    <citation type="submission" date="2021-01" db="EMBL/GenBank/DDBJ databases">
        <authorList>
            <person name="Kang M."/>
        </authorList>
    </citation>
    <scope>NUCLEOTIDE SEQUENCE</scope>
    <source>
        <strain evidence="10">KACC 17527</strain>
    </source>
</reference>
<evidence type="ECO:0000256" key="5">
    <source>
        <dbReference type="ARBA" id="ARBA00022692"/>
    </source>
</evidence>
<protein>
    <submittedName>
        <fullName evidence="10">Anion permease</fullName>
    </submittedName>
</protein>
<organism evidence="10 11">
    <name type="scientific">Ramlibacter ginsenosidimutans</name>
    <dbReference type="NCBI Taxonomy" id="502333"/>
    <lineage>
        <taxon>Bacteria</taxon>
        <taxon>Pseudomonadati</taxon>
        <taxon>Pseudomonadota</taxon>
        <taxon>Betaproteobacteria</taxon>
        <taxon>Burkholderiales</taxon>
        <taxon>Comamonadaceae</taxon>
        <taxon>Ramlibacter</taxon>
    </lineage>
</organism>
<sequence length="417" mass="42691">MLLPDAAPARWIVGAVAVAAIAGVVARPWRLPEWCWPVAAALVLVGLQLLPAREAWQAAAGGWDVYLFIGAMMLVAELARREGLFDWLAALALERASGSPARLFVLVYAVGVLVTVFMSNDATAVVLTPAVAAAARRARVDPLPPLFACAFVANAASFALPISNPANLVVFDGALPGLARWIAVFGTAALAATVATYLCLRWCFRRELAGEVSESHRPPLGHTGRVTAAVVVLAAVALMGASALQWPLGPPAALAAVLGLACVCVAKRESPAAALHAVSWGSLALVAGLFVIVKGMEHVGAVQALAQLAAPGRGRGFDALAGAVTALAGNAMNNLPAGMLAAATLSAVQAPEGLRSAVAVGIDLGPNLTIIGSLSSVLWLIACRREGVAISAWRFARVGALAMPVALACAFALLRVS</sequence>
<name>A0A934TT93_9BURK</name>
<keyword evidence="4" id="KW-1003">Cell membrane</keyword>
<proteinExistence type="inferred from homology"/>
<evidence type="ECO:0000313" key="10">
    <source>
        <dbReference type="EMBL" id="MBK6007014.1"/>
    </source>
</evidence>
<keyword evidence="5 8" id="KW-0812">Transmembrane</keyword>
<dbReference type="PRINTS" id="PR00758">
    <property type="entry name" value="ARSENICPUMP"/>
</dbReference>
<feature type="transmembrane region" description="Helical" evidence="8">
    <location>
        <begin position="273"/>
        <end position="293"/>
    </location>
</feature>
<keyword evidence="11" id="KW-1185">Reference proteome</keyword>
<feature type="transmembrane region" description="Helical" evidence="8">
    <location>
        <begin position="100"/>
        <end position="119"/>
    </location>
</feature>
<feature type="transmembrane region" description="Helical" evidence="8">
    <location>
        <begin position="225"/>
        <end position="242"/>
    </location>
</feature>
<feature type="transmembrane region" description="Helical" evidence="8">
    <location>
        <begin position="395"/>
        <end position="414"/>
    </location>
</feature>
<dbReference type="RefSeq" id="WP_201171574.1">
    <property type="nucleotide sequence ID" value="NZ_JAEPWM010000004.1"/>
</dbReference>
<dbReference type="AlphaFoldDB" id="A0A934TT93"/>
<evidence type="ECO:0000256" key="7">
    <source>
        <dbReference type="ARBA" id="ARBA00023136"/>
    </source>
</evidence>
<comment type="subcellular location">
    <subcellularLocation>
        <location evidence="1">Cell membrane</location>
        <topology evidence="1">Multi-pass membrane protein</topology>
    </subcellularLocation>
</comment>
<keyword evidence="3" id="KW-0813">Transport</keyword>
<feature type="transmembrane region" description="Helical" evidence="8">
    <location>
        <begin position="364"/>
        <end position="383"/>
    </location>
</feature>
<evidence type="ECO:0000256" key="6">
    <source>
        <dbReference type="ARBA" id="ARBA00022989"/>
    </source>
</evidence>
<evidence type="ECO:0000256" key="4">
    <source>
        <dbReference type="ARBA" id="ARBA00022475"/>
    </source>
</evidence>
<evidence type="ECO:0000256" key="2">
    <source>
        <dbReference type="ARBA" id="ARBA00009843"/>
    </source>
</evidence>
<evidence type="ECO:0000256" key="1">
    <source>
        <dbReference type="ARBA" id="ARBA00004651"/>
    </source>
</evidence>
<dbReference type="InterPro" id="IPR004680">
    <property type="entry name" value="Cit_transptr-like_dom"/>
</dbReference>
<feature type="transmembrane region" description="Helical" evidence="8">
    <location>
        <begin position="181"/>
        <end position="204"/>
    </location>
</feature>
<gene>
    <name evidence="10" type="ORF">JJB11_13010</name>
</gene>
<evidence type="ECO:0000256" key="3">
    <source>
        <dbReference type="ARBA" id="ARBA00022448"/>
    </source>
</evidence>
<dbReference type="Pfam" id="PF03600">
    <property type="entry name" value="CitMHS"/>
    <property type="match status" value="1"/>
</dbReference>
<feature type="transmembrane region" description="Helical" evidence="8">
    <location>
        <begin position="56"/>
        <end position="79"/>
    </location>
</feature>
<evidence type="ECO:0000313" key="11">
    <source>
        <dbReference type="Proteomes" id="UP000630528"/>
    </source>
</evidence>
<feature type="transmembrane region" description="Helical" evidence="8">
    <location>
        <begin position="33"/>
        <end position="50"/>
    </location>
</feature>
<evidence type="ECO:0000256" key="8">
    <source>
        <dbReference type="SAM" id="Phobius"/>
    </source>
</evidence>
<keyword evidence="6 8" id="KW-1133">Transmembrane helix</keyword>
<dbReference type="InterPro" id="IPR000802">
    <property type="entry name" value="Arsenical_pump_ArsB"/>
</dbReference>